<evidence type="ECO:0000313" key="4">
    <source>
        <dbReference type="Proteomes" id="UP000078343"/>
    </source>
</evidence>
<dbReference type="InterPro" id="IPR001206">
    <property type="entry name" value="Diacylglycerol_kinase_cat_dom"/>
</dbReference>
<dbReference type="InterPro" id="IPR055916">
    <property type="entry name" value="DUF7493"/>
</dbReference>
<dbReference type="PANTHER" id="PTHR12358:SF31">
    <property type="entry name" value="ACYLGLYCEROL KINASE, MITOCHONDRIAL"/>
    <property type="match status" value="1"/>
</dbReference>
<sequence>MASVDISINAPSDPFSDQEVIQDERETVAESTLSVGRNATLTLGTDAVIVLDEGLLSSEGFDCFGLFSQRTTNTRSIPYFNVLWAEIVKSELTIHYAKPTSKSANSPVRVAYINYTLENSTAILEKAERWVEHLLRRAYGQAQRNKRIKVLINPFGGKGNAVKQYSKEIEPIFAAARCEVDAEQTTHRGHAAEIAQNLDINAFDAIASVSGDGLPHECINGLARKPNAAEALRKVAVVQLPCGSGNGMAWNLTGTGECSTAALCVVKGVRTPLDLVSITQGNTRTLSFLSQSLGIVAESDLGTENLRWMGDARFYFGFLVRLLGKTLYPCDIAVKTEIDDKQEIKKHYAQYMAKRATQAPISYSDLDGPLDMSKSLGLPPLQYGTINDPLPTDAGWTPLTFYPNLGNFYCGNMTMMAADAPFFPASLPSDGLLDLVTIDGDIPRRKAIDLLLSVPKGTFFDKDCVRVRKVSALRVIPRYGTMADSAAQNDHQRHKQGQKAGQKHTSKKEAPDAGHFSVDGEKMPFEPFQIEVHRGLGTVLSRRVGVYEAIGPKGWEEIGVATPGAANQRSKSR</sequence>
<dbReference type="GO" id="GO:0005737">
    <property type="term" value="C:cytoplasm"/>
    <property type="evidence" value="ECO:0007669"/>
    <property type="project" value="TreeGrafter"/>
</dbReference>
<dbReference type="PROSITE" id="PS50146">
    <property type="entry name" value="DAGK"/>
    <property type="match status" value="1"/>
</dbReference>
<dbReference type="GeneID" id="30015106"/>
<dbReference type="PANTHER" id="PTHR12358">
    <property type="entry name" value="SPHINGOSINE KINASE"/>
    <property type="match status" value="1"/>
</dbReference>
<gene>
    <name evidence="3" type="ORF">AYL99_10938</name>
</gene>
<organism evidence="3 4">
    <name type="scientific">Fonsecaea erecta</name>
    <dbReference type="NCBI Taxonomy" id="1367422"/>
    <lineage>
        <taxon>Eukaryota</taxon>
        <taxon>Fungi</taxon>
        <taxon>Dikarya</taxon>
        <taxon>Ascomycota</taxon>
        <taxon>Pezizomycotina</taxon>
        <taxon>Eurotiomycetes</taxon>
        <taxon>Chaetothyriomycetidae</taxon>
        <taxon>Chaetothyriales</taxon>
        <taxon>Herpotrichiellaceae</taxon>
        <taxon>Fonsecaea</taxon>
    </lineage>
</organism>
<dbReference type="STRING" id="1367422.A0A178Z421"/>
<feature type="compositionally biased region" description="Basic and acidic residues" evidence="1">
    <location>
        <begin position="507"/>
        <end position="520"/>
    </location>
</feature>
<name>A0A178Z421_9EURO</name>
<dbReference type="Pfam" id="PF00781">
    <property type="entry name" value="DAGK_cat"/>
    <property type="match status" value="1"/>
</dbReference>
<reference evidence="3 4" key="1">
    <citation type="submission" date="2016-04" db="EMBL/GenBank/DDBJ databases">
        <title>Draft genome of Fonsecaea erecta CBS 125763.</title>
        <authorList>
            <person name="Weiss V.A."/>
            <person name="Vicente V.A."/>
            <person name="Raittz R.T."/>
            <person name="Moreno L.F."/>
            <person name="De Souza E.M."/>
            <person name="Pedrosa F.O."/>
            <person name="Steffens M.B."/>
            <person name="Faoro H."/>
            <person name="Tadra-Sfeir M.Z."/>
            <person name="Najafzadeh M.J."/>
            <person name="Felipe M.S."/>
            <person name="Teixeira M."/>
            <person name="Sun J."/>
            <person name="Xi L."/>
            <person name="Gomes R."/>
            <person name="De Azevedo C.M."/>
            <person name="Salgado C.G."/>
            <person name="Da Silva M.B."/>
            <person name="Nascimento M.F."/>
            <person name="Queiroz-Telles F."/>
            <person name="Attili D.S."/>
            <person name="Gorbushina A."/>
        </authorList>
    </citation>
    <scope>NUCLEOTIDE SEQUENCE [LARGE SCALE GENOMIC DNA]</scope>
    <source>
        <strain evidence="3 4">CBS 125763</strain>
    </source>
</reference>
<dbReference type="InterPro" id="IPR050187">
    <property type="entry name" value="Lipid_Phosphate_FormReg"/>
</dbReference>
<dbReference type="GO" id="GO:0001727">
    <property type="term" value="F:lipid kinase activity"/>
    <property type="evidence" value="ECO:0007669"/>
    <property type="project" value="UniProtKB-ARBA"/>
</dbReference>
<dbReference type="Gene3D" id="3.40.50.10330">
    <property type="entry name" value="Probable inorganic polyphosphate/atp-NAD kinase, domain 1"/>
    <property type="match status" value="1"/>
</dbReference>
<protein>
    <recommendedName>
        <fullName evidence="2">DAGKc domain-containing protein</fullName>
    </recommendedName>
</protein>
<dbReference type="EMBL" id="LVYI01000013">
    <property type="protein sequence ID" value="OAP54490.1"/>
    <property type="molecule type" value="Genomic_DNA"/>
</dbReference>
<dbReference type="GO" id="GO:0046512">
    <property type="term" value="P:sphingosine biosynthetic process"/>
    <property type="evidence" value="ECO:0007669"/>
    <property type="project" value="TreeGrafter"/>
</dbReference>
<dbReference type="SMART" id="SM00046">
    <property type="entry name" value="DAGKc"/>
    <property type="match status" value="1"/>
</dbReference>
<dbReference type="InterPro" id="IPR017438">
    <property type="entry name" value="ATP-NAD_kinase_N"/>
</dbReference>
<evidence type="ECO:0000259" key="2">
    <source>
        <dbReference type="PROSITE" id="PS50146"/>
    </source>
</evidence>
<dbReference type="GO" id="GO:0016020">
    <property type="term" value="C:membrane"/>
    <property type="evidence" value="ECO:0007669"/>
    <property type="project" value="TreeGrafter"/>
</dbReference>
<feature type="region of interest" description="Disordered" evidence="1">
    <location>
        <begin position="484"/>
        <end position="520"/>
    </location>
</feature>
<dbReference type="Gene3D" id="2.60.200.40">
    <property type="match status" value="1"/>
</dbReference>
<feature type="domain" description="DAGKc" evidence="2">
    <location>
        <begin position="143"/>
        <end position="282"/>
    </location>
</feature>
<dbReference type="Proteomes" id="UP000078343">
    <property type="component" value="Unassembled WGS sequence"/>
</dbReference>
<comment type="caution">
    <text evidence="3">The sequence shown here is derived from an EMBL/GenBank/DDBJ whole genome shotgun (WGS) entry which is preliminary data.</text>
</comment>
<feature type="compositionally biased region" description="Basic residues" evidence="1">
    <location>
        <begin position="492"/>
        <end position="506"/>
    </location>
</feature>
<dbReference type="RefSeq" id="XP_018687857.1">
    <property type="nucleotide sequence ID" value="XM_018842444.1"/>
</dbReference>
<dbReference type="AlphaFoldDB" id="A0A178Z421"/>
<dbReference type="SUPFAM" id="SSF111331">
    <property type="entry name" value="NAD kinase/diacylglycerol kinase-like"/>
    <property type="match status" value="1"/>
</dbReference>
<evidence type="ECO:0000313" key="3">
    <source>
        <dbReference type="EMBL" id="OAP54490.1"/>
    </source>
</evidence>
<dbReference type="OrthoDB" id="3853857at2759"/>
<dbReference type="GO" id="GO:0016773">
    <property type="term" value="F:phosphotransferase activity, alcohol group as acceptor"/>
    <property type="evidence" value="ECO:0007669"/>
    <property type="project" value="UniProtKB-ARBA"/>
</dbReference>
<dbReference type="Pfam" id="PF24321">
    <property type="entry name" value="DUF7493"/>
    <property type="match status" value="1"/>
</dbReference>
<accession>A0A178Z421</accession>
<dbReference type="InterPro" id="IPR016064">
    <property type="entry name" value="NAD/diacylglycerol_kinase_sf"/>
</dbReference>
<proteinExistence type="predicted"/>
<evidence type="ECO:0000256" key="1">
    <source>
        <dbReference type="SAM" id="MobiDB-lite"/>
    </source>
</evidence>
<keyword evidence="4" id="KW-1185">Reference proteome</keyword>